<evidence type="ECO:0000313" key="4">
    <source>
        <dbReference type="Proteomes" id="UP000006174"/>
    </source>
</evidence>
<proteinExistence type="predicted"/>
<dbReference type="Pfam" id="PF14040">
    <property type="entry name" value="DNase_NucA_NucB"/>
    <property type="match status" value="1"/>
</dbReference>
<protein>
    <recommendedName>
        <fullName evidence="2">Deoxyribonuclease NucA/NucB domain-containing protein</fullName>
    </recommendedName>
</protein>
<dbReference type="OrthoDB" id="3259102at2759"/>
<organism evidence="3 4">
    <name type="scientific">Ustilago hordei</name>
    <name type="common">Barley covered smut fungus</name>
    <dbReference type="NCBI Taxonomy" id="120017"/>
    <lineage>
        <taxon>Eukaryota</taxon>
        <taxon>Fungi</taxon>
        <taxon>Dikarya</taxon>
        <taxon>Basidiomycota</taxon>
        <taxon>Ustilaginomycotina</taxon>
        <taxon>Ustilaginomycetes</taxon>
        <taxon>Ustilaginales</taxon>
        <taxon>Ustilaginaceae</taxon>
        <taxon>Ustilago</taxon>
    </lineage>
</organism>
<evidence type="ECO:0000313" key="3">
    <source>
        <dbReference type="EMBL" id="CCF49176.1"/>
    </source>
</evidence>
<dbReference type="eggNOG" id="ENOG502S8F7">
    <property type="taxonomic scope" value="Eukaryota"/>
</dbReference>
<evidence type="ECO:0000256" key="1">
    <source>
        <dbReference type="SAM" id="MobiDB-lite"/>
    </source>
</evidence>
<dbReference type="HOGENOM" id="CLU_1385102_0_0_1"/>
<keyword evidence="4" id="KW-1185">Reference proteome</keyword>
<name>I2FQI3_USTHO</name>
<dbReference type="Proteomes" id="UP000006174">
    <property type="component" value="Unassembled WGS sequence"/>
</dbReference>
<dbReference type="AlphaFoldDB" id="I2FQI3"/>
<dbReference type="EMBL" id="CAGI01000142">
    <property type="protein sequence ID" value="CCF49176.1"/>
    <property type="molecule type" value="Genomic_DNA"/>
</dbReference>
<comment type="caution">
    <text evidence="3">The sequence shown here is derived from an EMBL/GenBank/DDBJ whole genome shotgun (WGS) entry which is preliminary data.</text>
</comment>
<accession>I2FQI3</accession>
<reference evidence="3 4" key="1">
    <citation type="journal article" date="2012" name="Plant Cell">
        <title>Genome comparison of barley and maize smut fungi reveals targeted loss of RNA silencing components and species-specific presence of transposable elements.</title>
        <authorList>
            <person name="Laurie J.D."/>
            <person name="Ali S."/>
            <person name="Linning R."/>
            <person name="Mannhaupt G."/>
            <person name="Wong P."/>
            <person name="Gueldener U."/>
            <person name="Muensterkoetter M."/>
            <person name="Moore R."/>
            <person name="Kahmann R."/>
            <person name="Bakkeren G."/>
            <person name="Schirawski J."/>
        </authorList>
    </citation>
    <scope>NUCLEOTIDE SEQUENCE [LARGE SCALE GENOMIC DNA]</scope>
    <source>
        <strain evidence="4">Uh4875-4</strain>
    </source>
</reference>
<dbReference type="STRING" id="1128400.I2FQI3"/>
<gene>
    <name evidence="3" type="ORF">UHOR_13572</name>
</gene>
<evidence type="ECO:0000259" key="2">
    <source>
        <dbReference type="Pfam" id="PF14040"/>
    </source>
</evidence>
<sequence length="197" mass="20880">MAPRHGADVPARLGADADASACAGKPRRLDRDSANASINRANTACRSPDHPITRSPKRCAGKPADSNSCDEYPYASSQEGGAGSVTRCVASTENSRQAGTLSSFYTNNGVIDRDAYNVAFASTPGLQYCSASCTNTGNQVTKRNLAIATQHIARHFFTDQGHQLTSNVRTSGQIETHAWLAHEERNVTIASDLASAP</sequence>
<feature type="region of interest" description="Disordered" evidence="1">
    <location>
        <begin position="1"/>
        <end position="64"/>
    </location>
</feature>
<dbReference type="InterPro" id="IPR029476">
    <property type="entry name" value="DNase_NucA_NucB"/>
</dbReference>
<feature type="domain" description="Deoxyribonuclease NucA/NucB" evidence="2">
    <location>
        <begin position="28"/>
        <end position="118"/>
    </location>
</feature>
<feature type="compositionally biased region" description="Polar residues" evidence="1">
    <location>
        <begin position="34"/>
        <end position="45"/>
    </location>
</feature>